<dbReference type="Proteomes" id="UP001474421">
    <property type="component" value="Unassembled WGS sequence"/>
</dbReference>
<evidence type="ECO:0000313" key="8">
    <source>
        <dbReference type="Proteomes" id="UP001474421"/>
    </source>
</evidence>
<dbReference type="PANTHER" id="PTHR24023">
    <property type="entry name" value="COLLAGEN ALPHA"/>
    <property type="match status" value="1"/>
</dbReference>
<evidence type="ECO:0000256" key="5">
    <source>
        <dbReference type="SAM" id="MobiDB-lite"/>
    </source>
</evidence>
<gene>
    <name evidence="7" type="ORF">NXF25_003914</name>
</gene>
<dbReference type="GO" id="GO:0005201">
    <property type="term" value="F:extracellular matrix structural constituent"/>
    <property type="evidence" value="ECO:0007669"/>
    <property type="project" value="InterPro"/>
</dbReference>
<keyword evidence="4 7" id="KW-0176">Collagen</keyword>
<dbReference type="PANTHER" id="PTHR24023:SF1082">
    <property type="entry name" value="COLLAGEN TRIPLE HELIX REPEAT"/>
    <property type="match status" value="1"/>
</dbReference>
<protein>
    <submittedName>
        <fullName evidence="7">Collagen alpha-2XI chain-like</fullName>
    </submittedName>
</protein>
<feature type="region of interest" description="Disordered" evidence="5">
    <location>
        <begin position="57"/>
        <end position="571"/>
    </location>
</feature>
<dbReference type="GO" id="GO:0005581">
    <property type="term" value="C:collagen trimer"/>
    <property type="evidence" value="ECO:0007669"/>
    <property type="project" value="UniProtKB-KW"/>
</dbReference>
<evidence type="ECO:0000256" key="2">
    <source>
        <dbReference type="ARBA" id="ARBA00022525"/>
    </source>
</evidence>
<dbReference type="AlphaFoldDB" id="A0AAW1BSH6"/>
<evidence type="ECO:0000256" key="3">
    <source>
        <dbReference type="ARBA" id="ARBA00022530"/>
    </source>
</evidence>
<dbReference type="GO" id="GO:0031012">
    <property type="term" value="C:extracellular matrix"/>
    <property type="evidence" value="ECO:0007669"/>
    <property type="project" value="TreeGrafter"/>
</dbReference>
<dbReference type="InterPro" id="IPR008160">
    <property type="entry name" value="Collagen"/>
</dbReference>
<dbReference type="Pfam" id="PF01410">
    <property type="entry name" value="COLFI"/>
    <property type="match status" value="1"/>
</dbReference>
<accession>A0AAW1BSH6</accession>
<evidence type="ECO:0000259" key="6">
    <source>
        <dbReference type="PROSITE" id="PS51461"/>
    </source>
</evidence>
<organism evidence="7 8">
    <name type="scientific">Crotalus adamanteus</name>
    <name type="common">Eastern diamondback rattlesnake</name>
    <dbReference type="NCBI Taxonomy" id="8729"/>
    <lineage>
        <taxon>Eukaryota</taxon>
        <taxon>Metazoa</taxon>
        <taxon>Chordata</taxon>
        <taxon>Craniata</taxon>
        <taxon>Vertebrata</taxon>
        <taxon>Euteleostomi</taxon>
        <taxon>Lepidosauria</taxon>
        <taxon>Squamata</taxon>
        <taxon>Bifurcata</taxon>
        <taxon>Unidentata</taxon>
        <taxon>Episquamata</taxon>
        <taxon>Toxicofera</taxon>
        <taxon>Serpentes</taxon>
        <taxon>Colubroidea</taxon>
        <taxon>Viperidae</taxon>
        <taxon>Crotalinae</taxon>
        <taxon>Crotalus</taxon>
    </lineage>
</organism>
<feature type="compositionally biased region" description="Low complexity" evidence="5">
    <location>
        <begin position="412"/>
        <end position="422"/>
    </location>
</feature>
<dbReference type="PROSITE" id="PS51461">
    <property type="entry name" value="NC1_FIB"/>
    <property type="match status" value="1"/>
</dbReference>
<feature type="compositionally biased region" description="Basic and acidic residues" evidence="5">
    <location>
        <begin position="125"/>
        <end position="152"/>
    </location>
</feature>
<dbReference type="InterPro" id="IPR000885">
    <property type="entry name" value="Fib_collagen_C"/>
</dbReference>
<name>A0AAW1BSH6_CROAD</name>
<reference evidence="7 8" key="1">
    <citation type="journal article" date="2024" name="Proc. Natl. Acad. Sci. U.S.A.">
        <title>The genetic regulatory architecture and epigenomic basis for age-related changes in rattlesnake venom.</title>
        <authorList>
            <person name="Hogan M.P."/>
            <person name="Holding M.L."/>
            <person name="Nystrom G.S."/>
            <person name="Colston T.J."/>
            <person name="Bartlett D.A."/>
            <person name="Mason A.J."/>
            <person name="Ellsworth S.A."/>
            <person name="Rautsaw R.M."/>
            <person name="Lawrence K.C."/>
            <person name="Strickland J.L."/>
            <person name="He B."/>
            <person name="Fraser P."/>
            <person name="Margres M.J."/>
            <person name="Gilbert D.M."/>
            <person name="Gibbs H.L."/>
            <person name="Parkinson C.L."/>
            <person name="Rokyta D.R."/>
        </authorList>
    </citation>
    <scope>NUCLEOTIDE SEQUENCE [LARGE SCALE GENOMIC DNA]</scope>
    <source>
        <strain evidence="7">DRR0105</strain>
    </source>
</reference>
<keyword evidence="8" id="KW-1185">Reference proteome</keyword>
<feature type="compositionally biased region" description="Low complexity" evidence="5">
    <location>
        <begin position="354"/>
        <end position="364"/>
    </location>
</feature>
<feature type="compositionally biased region" description="Basic and acidic residues" evidence="5">
    <location>
        <begin position="90"/>
        <end position="118"/>
    </location>
</feature>
<comment type="caution">
    <text evidence="7">The sequence shown here is derived from an EMBL/GenBank/DDBJ whole genome shotgun (WGS) entry which is preliminary data.</text>
</comment>
<dbReference type="FunFam" id="2.60.120.1000:FF:000002">
    <property type="entry name" value="Collagen XI alpha 1 chain"/>
    <property type="match status" value="1"/>
</dbReference>
<feature type="compositionally biased region" description="Gly residues" evidence="5">
    <location>
        <begin position="251"/>
        <end position="261"/>
    </location>
</feature>
<dbReference type="EMBL" id="JAOTOJ010000002">
    <property type="protein sequence ID" value="KAK9405140.1"/>
    <property type="molecule type" value="Genomic_DNA"/>
</dbReference>
<sequence length="814" mass="85308">MKPWAGTAVGQGKLEGSEAVTLLVAQLISSSSPCRVPPAPQARSVLSGSRVLRVRMVSQERGARKAISEQREMTASEDSMGHQDQSACRDCPDQLGRRERPATGDPWDPRDPQDHEDQLEPPELAVHKVPQEGSEMRARRDKRANQESKADPESTESLGRRARGVNKERKGKPEAPVCLDPLEEEGPLGTMGPRGTRAQSASLEIPDLLEESGPEAKMELKASKEKTANPERRGLRDHPVRLDPLGHLERGGLGLGPTGQGEGKRHPEPAQAPSKRPPPQNQDSGTTYTPGFKPGVCPPLLRPQGATKCPPFLRESRTTRSSDCTGPRFCPSPPPSPEGQRPPTQLNPAPPFSSPQGPAGAPGPEGREGVKGKKGESGALGPPGKTGAVGPQGTPGKPGTEGLRGVPGSVGAQGKTGATGQAGPPGPAGPPGLPGLKGETGPKGEKGHPGLIGLIGPAGEQGDKGDPGPPGPSGSGGLKGETGFPGPTGPLGPAGPPGLPGPPGVQGAKGASGEAGPKGQRGVPGPPGNPGPPGEAIQPLPIQRAKKSRRSVDGSQLVPEEEMEAADGPAGQLASGLVEGIYGTLETLRQEIEGMRKPLGTRDSPARTCQDLRLGQPELPDGEYWIDPNQGCSRDSFRVYCNFTAGGETCVFPSWESREVPMAAWEEEEKETPPRWFSQFQKGHRFSYVDAAGQPLGVVQLSFLRLLSISARQNFTYHCRHSAAWHSPGSPALGGYQRALRFRGANEDELSYDNSPYVKAVVDGCAARKASGKTVLEVNTPQVEHLPLLDVHLTDFGEPGQGFGFEVGAACFLG</sequence>
<comment type="subcellular location">
    <subcellularLocation>
        <location evidence="1">Secreted</location>
        <location evidence="1">Extracellular space</location>
        <location evidence="1">Extracellular matrix</location>
    </subcellularLocation>
</comment>
<keyword evidence="3" id="KW-0272">Extracellular matrix</keyword>
<dbReference type="Pfam" id="PF01391">
    <property type="entry name" value="Collagen"/>
    <property type="match status" value="2"/>
</dbReference>
<feature type="compositionally biased region" description="Pro residues" evidence="5">
    <location>
        <begin position="487"/>
        <end position="503"/>
    </location>
</feature>
<feature type="compositionally biased region" description="Basic and acidic residues" evidence="5">
    <location>
        <begin position="214"/>
        <end position="250"/>
    </location>
</feature>
<feature type="compositionally biased region" description="Pro residues" evidence="5">
    <location>
        <begin position="424"/>
        <end position="433"/>
    </location>
</feature>
<feature type="domain" description="Fibrillar collagen NC1" evidence="6">
    <location>
        <begin position="579"/>
        <end position="813"/>
    </location>
</feature>
<feature type="compositionally biased region" description="Basic and acidic residues" evidence="5">
    <location>
        <begin position="365"/>
        <end position="376"/>
    </location>
</feature>
<evidence type="ECO:0000256" key="4">
    <source>
        <dbReference type="ARBA" id="ARBA00023119"/>
    </source>
</evidence>
<dbReference type="SMART" id="SM00038">
    <property type="entry name" value="COLFI"/>
    <property type="match status" value="1"/>
</dbReference>
<proteinExistence type="predicted"/>
<dbReference type="GO" id="GO:0005615">
    <property type="term" value="C:extracellular space"/>
    <property type="evidence" value="ECO:0007669"/>
    <property type="project" value="TreeGrafter"/>
</dbReference>
<keyword evidence="2" id="KW-0964">Secreted</keyword>
<dbReference type="InterPro" id="IPR050149">
    <property type="entry name" value="Collagen_superfamily"/>
</dbReference>
<evidence type="ECO:0000256" key="1">
    <source>
        <dbReference type="ARBA" id="ARBA00004498"/>
    </source>
</evidence>
<feature type="compositionally biased region" description="Basic and acidic residues" evidence="5">
    <location>
        <begin position="61"/>
        <end position="74"/>
    </location>
</feature>
<evidence type="ECO:0000313" key="7">
    <source>
        <dbReference type="EMBL" id="KAK9405140.1"/>
    </source>
</evidence>
<feature type="compositionally biased region" description="Pro residues" evidence="5">
    <location>
        <begin position="524"/>
        <end position="533"/>
    </location>
</feature>
<dbReference type="Gene3D" id="2.60.120.1000">
    <property type="match status" value="1"/>
</dbReference>